<feature type="non-terminal residue" evidence="19">
    <location>
        <position position="1284"/>
    </location>
</feature>
<accession>A0A9Q0MQ94</accession>
<evidence type="ECO:0000256" key="13">
    <source>
        <dbReference type="ARBA" id="ARBA00047523"/>
    </source>
</evidence>
<dbReference type="NCBIfam" id="TIGR00957">
    <property type="entry name" value="MRP_assoc_pro"/>
    <property type="match status" value="1"/>
</dbReference>
<comment type="subcellular location">
    <subcellularLocation>
        <location evidence="2">Cell membrane</location>
        <topology evidence="2">Multi-pass membrane protein</topology>
    </subcellularLocation>
    <subcellularLocation>
        <location evidence="1">Vacuole membrane</location>
        <topology evidence="1">Multi-pass membrane protein</topology>
    </subcellularLocation>
</comment>
<dbReference type="InterPro" id="IPR017871">
    <property type="entry name" value="ABC_transporter-like_CS"/>
</dbReference>
<evidence type="ECO:0000256" key="2">
    <source>
        <dbReference type="ARBA" id="ARBA00004651"/>
    </source>
</evidence>
<evidence type="ECO:0000256" key="5">
    <source>
        <dbReference type="ARBA" id="ARBA00022475"/>
    </source>
</evidence>
<feature type="transmembrane region" description="Helical" evidence="16">
    <location>
        <begin position="949"/>
        <end position="970"/>
    </location>
</feature>
<evidence type="ECO:0000256" key="15">
    <source>
        <dbReference type="SAM" id="MobiDB-lite"/>
    </source>
</evidence>
<feature type="region of interest" description="Disordered" evidence="15">
    <location>
        <begin position="94"/>
        <end position="113"/>
    </location>
</feature>
<dbReference type="GO" id="GO:0016887">
    <property type="term" value="F:ATP hydrolysis activity"/>
    <property type="evidence" value="ECO:0007669"/>
    <property type="project" value="InterPro"/>
</dbReference>
<keyword evidence="6 16" id="KW-0812">Transmembrane</keyword>
<dbReference type="Pfam" id="PF00664">
    <property type="entry name" value="ABC_membrane"/>
    <property type="match status" value="2"/>
</dbReference>
<dbReference type="Gene3D" id="1.20.1560.10">
    <property type="entry name" value="ABC transporter type 1, transmembrane domain"/>
    <property type="match status" value="2"/>
</dbReference>
<evidence type="ECO:0000256" key="3">
    <source>
        <dbReference type="ARBA" id="ARBA00009726"/>
    </source>
</evidence>
<dbReference type="FunFam" id="3.40.50.300:FF:000812">
    <property type="entry name" value="multidrug resistance-associated protein 1 isoform X15"/>
    <property type="match status" value="1"/>
</dbReference>
<evidence type="ECO:0000259" key="18">
    <source>
        <dbReference type="PROSITE" id="PS50929"/>
    </source>
</evidence>
<protein>
    <recommendedName>
        <fullName evidence="12">ABC-type glutathione-S-conjugate transporter</fullName>
        <ecNumber evidence="12">7.6.2.3</ecNumber>
    </recommendedName>
</protein>
<feature type="domain" description="ABC transporter" evidence="17">
    <location>
        <begin position="402"/>
        <end position="624"/>
    </location>
</feature>
<feature type="transmembrane region" description="Helical" evidence="16">
    <location>
        <begin position="122"/>
        <end position="142"/>
    </location>
</feature>
<dbReference type="InterPro" id="IPR003439">
    <property type="entry name" value="ABC_transporter-like_ATP-bd"/>
</dbReference>
<feature type="coiled-coil region" evidence="14">
    <location>
        <begin position="628"/>
        <end position="655"/>
    </location>
</feature>
<dbReference type="GO" id="GO:0015431">
    <property type="term" value="F:ABC-type glutathione S-conjugate transporter activity"/>
    <property type="evidence" value="ECO:0007669"/>
    <property type="project" value="UniProtKB-EC"/>
</dbReference>
<keyword evidence="5" id="KW-1003">Cell membrane</keyword>
<evidence type="ECO:0000256" key="4">
    <source>
        <dbReference type="ARBA" id="ARBA00022448"/>
    </source>
</evidence>
<evidence type="ECO:0000259" key="17">
    <source>
        <dbReference type="PROSITE" id="PS50893"/>
    </source>
</evidence>
<dbReference type="SMART" id="SM00382">
    <property type="entry name" value="AAA"/>
    <property type="match status" value="2"/>
</dbReference>
<dbReference type="CDD" id="cd18595">
    <property type="entry name" value="ABC_6TM_MRP1_2_3_6_D1_like"/>
    <property type="match status" value="1"/>
</dbReference>
<feature type="domain" description="ABC transmembrane type-1" evidence="18">
    <location>
        <begin position="725"/>
        <end position="1006"/>
    </location>
</feature>
<dbReference type="GO" id="GO:0005774">
    <property type="term" value="C:vacuolar membrane"/>
    <property type="evidence" value="ECO:0007669"/>
    <property type="project" value="UniProtKB-SubCell"/>
</dbReference>
<dbReference type="InterPro" id="IPR003593">
    <property type="entry name" value="AAA+_ATPase"/>
</dbReference>
<feature type="compositionally biased region" description="Polar residues" evidence="15">
    <location>
        <begin position="669"/>
        <end position="680"/>
    </location>
</feature>
<sequence>RNFYFIFWLCRTISNGNANASYKQTRTSASVNITTNKPKKKASIMPALFKAFGSAFLFGVILQFSHDILMFAPPQILRLLIQFVDSSAVQTQSPTNETQISTNETQIDDLDDTPFESQREPLWRGIFYAILLFVVAIIKTILTGQFNQRLSVVALRIRTAIIGVIYRKALVLSNTAKKETATGEIVNLMAVDAQCFMDLLIYVNSIWSAPLQIILALYFLWGNLGPSVLAGLAVMILLSPISNFCITRLNALEFKQRKNKDNRVKLMNEILGGIKVLKLNAWEPSFTDHILRIRLRELHILKQYAIVYSGTSFLWLCAPFLVSIVTFVTYIYTGDDHILTAEKAFVCLTLFDIIKLPLSMLPLTIAQITQARVSINRINEFLNREELDPSSVTHNNNEKTPLSINNGTFTWGDEEILKNLNFKVHKRNLVAVVGGVGSGKSSLLSALLGEMDKVSGHVNTVGKIAYVSQQAWIQNATLQDNILFGKPMNRKRYDQVIGACALKKDLAMLAKGDQTEIGEKGINVSGGQKQRISIARAVYADADVYFLDDPLSAVDSHVGKHIFEQVIGPNGLLADKTRVLVTHGVTYLKQMDNIFVLKDGKISETGTLQELLDRKGSFADFLIQHIENVKDEESLDEIQEQLEATLKKASSTELLSKIQRVISRSRSELNSETASVSGPSSDEGKQLEEDKGAEEEDGGESTEEGSVKWSVYQHYLKSFGIGFSILTVVLIIVFQALSVGSNIWISRWSSDKTVGNDTVKRDMYITVYAAFGGAQAVAVFISTLSLFLCALRAAEYLHNQLLKSILRAPTTTFFDVTPTGRILNRFSSDINSVDSDLPAIFHSWAFCFFRVLATFTVISISVYWFLIVIIPVGILYYFSQKIYIASSRQLQRLEATSLSPVYSHFSESIQGASSIRAFEVSERFIKESGQKVDFNQACYYPKIIAERWLAVRLELIGNFIILFAALFAVLSRDTIEPGTVGLCILYALQITQDLHTIVNMNSMVEMSVVSVERIKQYSDIEPEAPWKIPYEVLPKKWPEMGKIQFENYDLRYRKGLELILRNINLTINSGERVGIVGRTGAGKSTLTLALFRIVEAASGKILIDGQDISKLGLHSLRSKLTIIPQDPVLFSGSLRLNLDPTDSKTDTEVWKALELTNLQNFVQGLLAGLNYEITEGGENLSVGQRQLVCLARALLRKTKVLILDEATAAVDLETDELVQRTIKTEFKGCTILTIAHRLNTILDSDKVIVLDNGEVREFNSPKHLLADTSSLFYSLAKDAGLVKE</sequence>
<keyword evidence="7" id="KW-0677">Repeat</keyword>
<keyword evidence="8" id="KW-0547">Nucleotide-binding</keyword>
<dbReference type="InterPro" id="IPR011527">
    <property type="entry name" value="ABC1_TM_dom"/>
</dbReference>
<dbReference type="CDD" id="cd03244">
    <property type="entry name" value="ABCC_MRP_domain2"/>
    <property type="match status" value="1"/>
</dbReference>
<feature type="region of interest" description="Disordered" evidence="15">
    <location>
        <begin position="669"/>
        <end position="704"/>
    </location>
</feature>
<dbReference type="InterPro" id="IPR005292">
    <property type="entry name" value="MRP"/>
</dbReference>
<dbReference type="EC" id="7.6.2.3" evidence="12"/>
<evidence type="ECO:0000256" key="8">
    <source>
        <dbReference type="ARBA" id="ARBA00022741"/>
    </source>
</evidence>
<feature type="transmembrane region" description="Helical" evidence="16">
    <location>
        <begin position="719"/>
        <end position="745"/>
    </location>
</feature>
<dbReference type="Gene3D" id="3.40.50.300">
    <property type="entry name" value="P-loop containing nucleotide triphosphate hydrolases"/>
    <property type="match status" value="2"/>
</dbReference>
<dbReference type="EMBL" id="WJQU01000004">
    <property type="protein sequence ID" value="KAJ6634924.1"/>
    <property type="molecule type" value="Genomic_DNA"/>
</dbReference>
<dbReference type="PANTHER" id="PTHR24223:SF443">
    <property type="entry name" value="MULTIDRUG-RESISTANCE LIKE PROTEIN 1, ISOFORM I"/>
    <property type="match status" value="1"/>
</dbReference>
<feature type="compositionally biased region" description="Acidic residues" evidence="15">
    <location>
        <begin position="691"/>
        <end position="703"/>
    </location>
</feature>
<feature type="domain" description="ABC transmembrane type-1" evidence="18">
    <location>
        <begin position="57"/>
        <end position="370"/>
    </location>
</feature>
<evidence type="ECO:0000256" key="12">
    <source>
        <dbReference type="ARBA" id="ARBA00024220"/>
    </source>
</evidence>
<comment type="similarity">
    <text evidence="3">Belongs to the ABC transporter superfamily. ABCC family. Conjugate transporter (TC 3.A.1.208) subfamily.</text>
</comment>
<keyword evidence="4" id="KW-0813">Transport</keyword>
<keyword evidence="20" id="KW-1185">Reference proteome</keyword>
<dbReference type="GO" id="GO:0005886">
    <property type="term" value="C:plasma membrane"/>
    <property type="evidence" value="ECO:0007669"/>
    <property type="project" value="UniProtKB-SubCell"/>
</dbReference>
<keyword evidence="10 16" id="KW-1133">Transmembrane helix</keyword>
<dbReference type="SUPFAM" id="SSF90123">
    <property type="entry name" value="ABC transporter transmembrane region"/>
    <property type="match status" value="2"/>
</dbReference>
<evidence type="ECO:0000256" key="7">
    <source>
        <dbReference type="ARBA" id="ARBA00022737"/>
    </source>
</evidence>
<feature type="transmembrane region" description="Helical" evidence="16">
    <location>
        <begin position="851"/>
        <end position="878"/>
    </location>
</feature>
<keyword evidence="9" id="KW-0067">ATP-binding</keyword>
<dbReference type="CDD" id="cd03250">
    <property type="entry name" value="ABCC_MRP_domain1"/>
    <property type="match status" value="1"/>
</dbReference>
<dbReference type="PANTHER" id="PTHR24223">
    <property type="entry name" value="ATP-BINDING CASSETTE SUB-FAMILY C"/>
    <property type="match status" value="1"/>
</dbReference>
<dbReference type="GO" id="GO:0005524">
    <property type="term" value="F:ATP binding"/>
    <property type="evidence" value="ECO:0007669"/>
    <property type="project" value="UniProtKB-KW"/>
</dbReference>
<evidence type="ECO:0000256" key="9">
    <source>
        <dbReference type="ARBA" id="ARBA00022840"/>
    </source>
</evidence>
<evidence type="ECO:0000313" key="19">
    <source>
        <dbReference type="EMBL" id="KAJ6634924.1"/>
    </source>
</evidence>
<keyword evidence="11 16" id="KW-0472">Membrane</keyword>
<comment type="caution">
    <text evidence="19">The sequence shown here is derived from an EMBL/GenBank/DDBJ whole genome shotgun (WGS) entry which is preliminary data.</text>
</comment>
<dbReference type="OrthoDB" id="6500128at2759"/>
<dbReference type="Proteomes" id="UP001151699">
    <property type="component" value="Chromosome C"/>
</dbReference>
<feature type="transmembrane region" description="Helical" evidence="16">
    <location>
        <begin position="304"/>
        <end position="332"/>
    </location>
</feature>
<evidence type="ECO:0000256" key="11">
    <source>
        <dbReference type="ARBA" id="ARBA00023136"/>
    </source>
</evidence>
<dbReference type="Pfam" id="PF00005">
    <property type="entry name" value="ABC_tran"/>
    <property type="match status" value="2"/>
</dbReference>
<gene>
    <name evidence="19" type="primary">ABCC1_8</name>
    <name evidence="19" type="ORF">Bhyg_13505</name>
</gene>
<keyword evidence="14" id="KW-0175">Coiled coil</keyword>
<dbReference type="PROSITE" id="PS50929">
    <property type="entry name" value="ABC_TM1F"/>
    <property type="match status" value="2"/>
</dbReference>
<evidence type="ECO:0000256" key="14">
    <source>
        <dbReference type="SAM" id="Coils"/>
    </source>
</evidence>
<evidence type="ECO:0000256" key="16">
    <source>
        <dbReference type="SAM" id="Phobius"/>
    </source>
</evidence>
<dbReference type="InterPro" id="IPR027417">
    <property type="entry name" value="P-loop_NTPase"/>
</dbReference>
<organism evidence="19 20">
    <name type="scientific">Pseudolycoriella hygida</name>
    <dbReference type="NCBI Taxonomy" id="35572"/>
    <lineage>
        <taxon>Eukaryota</taxon>
        <taxon>Metazoa</taxon>
        <taxon>Ecdysozoa</taxon>
        <taxon>Arthropoda</taxon>
        <taxon>Hexapoda</taxon>
        <taxon>Insecta</taxon>
        <taxon>Pterygota</taxon>
        <taxon>Neoptera</taxon>
        <taxon>Endopterygota</taxon>
        <taxon>Diptera</taxon>
        <taxon>Nematocera</taxon>
        <taxon>Sciaroidea</taxon>
        <taxon>Sciaridae</taxon>
        <taxon>Pseudolycoriella</taxon>
    </lineage>
</organism>
<proteinExistence type="inferred from homology"/>
<feature type="transmembrane region" description="Helical" evidence="16">
    <location>
        <begin position="199"/>
        <end position="221"/>
    </location>
</feature>
<feature type="compositionally biased region" description="Polar residues" evidence="15">
    <location>
        <begin position="94"/>
        <end position="105"/>
    </location>
</feature>
<dbReference type="PROSITE" id="PS00211">
    <property type="entry name" value="ABC_TRANSPORTER_1"/>
    <property type="match status" value="2"/>
</dbReference>
<dbReference type="FunFam" id="3.40.50.300:FF:000074">
    <property type="entry name" value="Multidrug resistance-associated protein 5 isoform 1"/>
    <property type="match status" value="1"/>
</dbReference>
<feature type="transmembrane region" description="Helical" evidence="16">
    <location>
        <begin position="765"/>
        <end position="794"/>
    </location>
</feature>
<feature type="transmembrane region" description="Helical" evidence="16">
    <location>
        <begin position="47"/>
        <end position="65"/>
    </location>
</feature>
<evidence type="ECO:0000256" key="1">
    <source>
        <dbReference type="ARBA" id="ARBA00004128"/>
    </source>
</evidence>
<dbReference type="InterPro" id="IPR050173">
    <property type="entry name" value="ABC_transporter_C-like"/>
</dbReference>
<dbReference type="PROSITE" id="PS50893">
    <property type="entry name" value="ABC_TRANSPORTER_2"/>
    <property type="match status" value="2"/>
</dbReference>
<dbReference type="InterPro" id="IPR036640">
    <property type="entry name" value="ABC1_TM_sf"/>
</dbReference>
<dbReference type="SUPFAM" id="SSF52540">
    <property type="entry name" value="P-loop containing nucleoside triphosphate hydrolases"/>
    <property type="match status" value="2"/>
</dbReference>
<dbReference type="CDD" id="cd18603">
    <property type="entry name" value="ABC_6TM_MRP1_2_3_6_D2_like"/>
    <property type="match status" value="1"/>
</dbReference>
<feature type="domain" description="ABC transporter" evidence="17">
    <location>
        <begin position="1043"/>
        <end position="1277"/>
    </location>
</feature>
<comment type="catalytic activity">
    <reaction evidence="13">
        <text>leukotriene C4(in) + ATP + H2O = leukotriene C4(out) + ADP + phosphate + H(+)</text>
        <dbReference type="Rhea" id="RHEA:38963"/>
        <dbReference type="ChEBI" id="CHEBI:15377"/>
        <dbReference type="ChEBI" id="CHEBI:15378"/>
        <dbReference type="ChEBI" id="CHEBI:30616"/>
        <dbReference type="ChEBI" id="CHEBI:43474"/>
        <dbReference type="ChEBI" id="CHEBI:57973"/>
        <dbReference type="ChEBI" id="CHEBI:456216"/>
    </reaction>
    <physiologicalReaction direction="left-to-right" evidence="13">
        <dbReference type="Rhea" id="RHEA:38964"/>
    </physiologicalReaction>
</comment>
<feature type="transmembrane region" description="Helical" evidence="16">
    <location>
        <begin position="227"/>
        <end position="251"/>
    </location>
</feature>
<reference evidence="19" key="1">
    <citation type="submission" date="2022-07" db="EMBL/GenBank/DDBJ databases">
        <authorList>
            <person name="Trinca V."/>
            <person name="Uliana J.V.C."/>
            <person name="Torres T.T."/>
            <person name="Ward R.J."/>
            <person name="Monesi N."/>
        </authorList>
    </citation>
    <scope>NUCLEOTIDE SEQUENCE</scope>
    <source>
        <strain evidence="19">HSMRA1968</strain>
        <tissue evidence="19">Whole embryos</tissue>
    </source>
</reference>
<name>A0A9Q0MQ94_9DIPT</name>
<evidence type="ECO:0000256" key="10">
    <source>
        <dbReference type="ARBA" id="ARBA00022989"/>
    </source>
</evidence>
<evidence type="ECO:0000256" key="6">
    <source>
        <dbReference type="ARBA" id="ARBA00022692"/>
    </source>
</evidence>
<dbReference type="FunFam" id="1.20.1560.10:FF:000001">
    <property type="entry name" value="ATP-binding cassette subfamily C member 1"/>
    <property type="match status" value="1"/>
</dbReference>
<evidence type="ECO:0000313" key="20">
    <source>
        <dbReference type="Proteomes" id="UP001151699"/>
    </source>
</evidence>